<feature type="domain" description="Ion transport" evidence="11">
    <location>
        <begin position="73"/>
        <end position="221"/>
    </location>
</feature>
<keyword evidence="10" id="KW-0851">Voltage-gated channel</keyword>
<dbReference type="FunFam" id="1.10.287.70:FF:000245">
    <property type="entry name" value="Voltage-gated sodium channel Nav2.1"/>
    <property type="match status" value="1"/>
</dbReference>
<keyword evidence="9" id="KW-0325">Glycoprotein</keyword>
<dbReference type="InterPro" id="IPR001696">
    <property type="entry name" value="Na_channel_asu"/>
</dbReference>
<dbReference type="PRINTS" id="PR00170">
    <property type="entry name" value="NACHANNEL"/>
</dbReference>
<feature type="transmembrane region" description="Helical" evidence="10">
    <location>
        <begin position="260"/>
        <end position="283"/>
    </location>
</feature>
<dbReference type="PANTHER" id="PTHR10037:SF62">
    <property type="entry name" value="SODIUM CHANNEL PROTEIN 60E"/>
    <property type="match status" value="1"/>
</dbReference>
<dbReference type="InterPro" id="IPR043203">
    <property type="entry name" value="VGCC_Ca_Na"/>
</dbReference>
<dbReference type="CDD" id="cd13433">
    <property type="entry name" value="Na_channel_gate"/>
    <property type="match status" value="1"/>
</dbReference>
<dbReference type="FunFam" id="1.20.120.350:FF:000053">
    <property type="entry name" value="Sodium channel protein"/>
    <property type="match status" value="1"/>
</dbReference>
<keyword evidence="6 10" id="KW-1133">Transmembrane helix</keyword>
<evidence type="ECO:0000313" key="12">
    <source>
        <dbReference type="EMBL" id="EEN45102.1"/>
    </source>
</evidence>
<evidence type="ECO:0000256" key="1">
    <source>
        <dbReference type="ARBA" id="ARBA00004651"/>
    </source>
</evidence>
<feature type="transmembrane region" description="Helical" evidence="10">
    <location>
        <begin position="656"/>
        <end position="673"/>
    </location>
</feature>
<keyword evidence="10" id="KW-0915">Sodium</keyword>
<evidence type="ECO:0000256" key="9">
    <source>
        <dbReference type="ARBA" id="ARBA00023180"/>
    </source>
</evidence>
<dbReference type="Gene3D" id="1.10.287.70">
    <property type="match status" value="4"/>
</dbReference>
<evidence type="ECO:0000256" key="6">
    <source>
        <dbReference type="ARBA" id="ARBA00022989"/>
    </source>
</evidence>
<evidence type="ECO:0000256" key="10">
    <source>
        <dbReference type="RuleBase" id="RU361132"/>
    </source>
</evidence>
<keyword evidence="4 10" id="KW-0812">Transmembrane</keyword>
<dbReference type="FunFam" id="1.20.120.350:FF:000059">
    <property type="entry name" value="Sodium channel protein"/>
    <property type="match status" value="1"/>
</dbReference>
<evidence type="ECO:0000256" key="7">
    <source>
        <dbReference type="ARBA" id="ARBA00023136"/>
    </source>
</evidence>
<proteinExistence type="inferred from homology"/>
<dbReference type="GO" id="GO:0005248">
    <property type="term" value="F:voltage-gated sodium channel activity"/>
    <property type="evidence" value="ECO:0007669"/>
    <property type="project" value="InterPro"/>
</dbReference>
<feature type="transmembrane region" description="Helical" evidence="10">
    <location>
        <begin position="1061"/>
        <end position="1083"/>
    </location>
</feature>
<feature type="transmembrane region" description="Helical" evidence="10">
    <location>
        <begin position="1364"/>
        <end position="1383"/>
    </location>
</feature>
<reference evidence="12" key="1">
    <citation type="journal article" date="2008" name="Nature">
        <title>The amphioxus genome and the evolution of the chordate karyotype.</title>
        <authorList>
            <consortium name="US DOE Joint Genome Institute (JGI-PGF)"/>
            <person name="Putnam N.H."/>
            <person name="Butts T."/>
            <person name="Ferrier D.E.K."/>
            <person name="Furlong R.F."/>
            <person name="Hellsten U."/>
            <person name="Kawashima T."/>
            <person name="Robinson-Rechavi M."/>
            <person name="Shoguchi E."/>
            <person name="Terry A."/>
            <person name="Yu J.-K."/>
            <person name="Benito-Gutierrez E.L."/>
            <person name="Dubchak I."/>
            <person name="Garcia-Fernandez J."/>
            <person name="Gibson-Brown J.J."/>
            <person name="Grigoriev I.V."/>
            <person name="Horton A.C."/>
            <person name="de Jong P.J."/>
            <person name="Jurka J."/>
            <person name="Kapitonov V.V."/>
            <person name="Kohara Y."/>
            <person name="Kuroki Y."/>
            <person name="Lindquist E."/>
            <person name="Lucas S."/>
            <person name="Osoegawa K."/>
            <person name="Pennacchio L.A."/>
            <person name="Salamov A.A."/>
            <person name="Satou Y."/>
            <person name="Sauka-Spengler T."/>
            <person name="Schmutz J."/>
            <person name="Shin-I T."/>
            <person name="Toyoda A."/>
            <person name="Bronner-Fraser M."/>
            <person name="Fujiyama A."/>
            <person name="Holland L.Z."/>
            <person name="Holland P.W.H."/>
            <person name="Satoh N."/>
            <person name="Rokhsar D.S."/>
        </authorList>
    </citation>
    <scope>NUCLEOTIDE SEQUENCE [LARGE SCALE GENOMIC DNA]</scope>
    <source>
        <strain evidence="12">S238N-H82</strain>
        <tissue evidence="12">Testes</tissue>
    </source>
</reference>
<keyword evidence="10" id="KW-0407">Ion channel</keyword>
<dbReference type="Gene3D" id="1.10.238.10">
    <property type="entry name" value="EF-hand"/>
    <property type="match status" value="1"/>
</dbReference>
<feature type="transmembrane region" description="Helical" evidence="10">
    <location>
        <begin position="75"/>
        <end position="93"/>
    </location>
</feature>
<feature type="transmembrane region" description="Helical" evidence="10">
    <location>
        <begin position="693"/>
        <end position="711"/>
    </location>
</feature>
<feature type="transmembrane region" description="Helical" evidence="10">
    <location>
        <begin position="1331"/>
        <end position="1352"/>
    </location>
</feature>
<dbReference type="InterPro" id="IPR027359">
    <property type="entry name" value="Volt_channel_dom_sf"/>
</dbReference>
<comment type="caution">
    <text evidence="10">Lacks conserved residue(s) required for the propagation of feature annotation.</text>
</comment>
<gene>
    <name evidence="12" type="ORF">BRAFLDRAFT_75071</name>
</gene>
<keyword evidence="10" id="KW-0406">Ion transport</keyword>
<keyword evidence="3" id="KW-1003">Cell membrane</keyword>
<comment type="subcellular location">
    <subcellularLocation>
        <location evidence="1 10">Cell membrane</location>
        <topology evidence="1 10">Multi-pass membrane protein</topology>
    </subcellularLocation>
</comment>
<evidence type="ECO:0000256" key="8">
    <source>
        <dbReference type="ARBA" id="ARBA00023157"/>
    </source>
</evidence>
<dbReference type="FunFam" id="1.20.120.350:FF:000019">
    <property type="entry name" value="Sodium channel protein"/>
    <property type="match status" value="1"/>
</dbReference>
<organism>
    <name type="scientific">Branchiostoma floridae</name>
    <name type="common">Florida lancelet</name>
    <name type="synonym">Amphioxus</name>
    <dbReference type="NCBI Taxonomy" id="7739"/>
    <lineage>
        <taxon>Eukaryota</taxon>
        <taxon>Metazoa</taxon>
        <taxon>Chordata</taxon>
        <taxon>Cephalochordata</taxon>
        <taxon>Leptocardii</taxon>
        <taxon>Amphioxiformes</taxon>
        <taxon>Branchiostomatidae</taxon>
        <taxon>Branchiostoma</taxon>
    </lineage>
</organism>
<dbReference type="Pfam" id="PF00520">
    <property type="entry name" value="Ion_trans"/>
    <property type="match status" value="5"/>
</dbReference>
<protein>
    <recommendedName>
        <fullName evidence="10">Sodium channel protein</fullName>
    </recommendedName>
</protein>
<keyword evidence="2 10" id="KW-0813">Transport</keyword>
<feature type="transmembrane region" description="Helical" evidence="10">
    <location>
        <begin position="1218"/>
        <end position="1242"/>
    </location>
</feature>
<feature type="transmembrane region" description="Helical" evidence="10">
    <location>
        <begin position="1118"/>
        <end position="1144"/>
    </location>
</feature>
<feature type="transmembrane region" description="Helical" evidence="10">
    <location>
        <begin position="1307"/>
        <end position="1325"/>
    </location>
</feature>
<dbReference type="SUPFAM" id="SSF81324">
    <property type="entry name" value="Voltage-gated potassium channels"/>
    <property type="match status" value="4"/>
</dbReference>
<feature type="transmembrane region" description="Helical" evidence="10">
    <location>
        <begin position="1001"/>
        <end position="1023"/>
    </location>
</feature>
<keyword evidence="10" id="KW-0739">Sodium transport</keyword>
<evidence type="ECO:0000259" key="11">
    <source>
        <dbReference type="Pfam" id="PF00520"/>
    </source>
</evidence>
<feature type="domain" description="Ion transport" evidence="11">
    <location>
        <begin position="1306"/>
        <end position="1550"/>
    </location>
</feature>
<sequence length="1709" mass="196121">MSASLEWVYINNWKNKWDWKRWIEPLIEDREVLCVVVNRTSSTCIFRFPGDKVLFCLGPLHPIRRIAICVATNKYFEMFVMCTILINSLILSLSRPIPITDYVFMAIYTAEMAIRVVASGFIRRKHSYLRDMWNVIDFLVIFLAVIVFHRKTLQRLSARVCFLILQSNRSCMKPRSNRHYLANLMKRCRYATLFGDFSNLSGLRTFRILRALKTVSIIRGDTSSFEESYDPEPSGSQDFSLGINGLKQAVQALLKSMKMLLNVLTLILFCLIVIALFALQLYMGVLTNKCVRNLPTNVTNVTHDFYAAYTWNKTNWQPGREDWKFQVCGNVSGAGTCAENYTCLGDIDGNPDYTSFDNFGWGLLMSFELLTLDYFENVYDLVMRAYGPWNMIFFVAVTFFGSFYLVNLMLAVIAMTYQEQKRQDMERKRKMLETGEESWMLKFSRKPYEMWYILEGVKLIALTKERLSLLNMQIRQRFQKRKLAHLRKIAKSAGRQTVEAEETPPVEIPLVEQNSTENVASAEGGPRNCCVGPSHYTCITVEPPGSPLRHQNTNGYDMEYIKSTCSCHRDRSLQNQENNVPPASAILAMSAASTTSPNGEAEQGDSTDGKCCRALKIKKEKCVSFLFDYCCEWVCCTSSCWSKFQHYVDRVVSDPLFDFLIMICILINTGFLAVDHHGMSQSLAKTLDDGNKIFTAIFTAEVLLKMMAWTPKKYFQDYWNVFDCCIVFISLIEWGLEGVEGLSVLRSFRLARVTRVLKLAKSWPTMQLLLTIITNSIQDVGGLTFLLVVIIYIFSVLGMQMFGQDYKDNYLRLPGKEVPRWNFVDFHHSFMMVFRVLCGDWVKPLYDCMAVSGYGCVIMYVAALAVGNFVVLNLFVAMLLSSFASEELSSFENNTNSIQDGMKRLKEIFGLNGLFNSCRNPKKQKDDSVITVDRKNLLKYLHERTHTKLSLVSDKSDHSVQDCFPSVIMRLRCWKKFSMSKFGRYWAKFRLKTLKIVDNNIFEGFILVIILASSILLAFDDIYLDTRPTLQKVLAILDIIFALIFLIEMLLKWIAYGFVKYFTNGWCVLDCVVVAVSLFSIALESTTKSANLSAVRSLRVFRALRPLRAISRWQGMKVVVSALLHAVPAIFNVLLVCVVFWLIFGIMGVQLFSGQFFKCLDHEGERIPATLINDKTACVTGNFTWINSKVNFDNVGAALLALFQVVDMQPSREANPYMYIYFVVFAIFGSFFTLNLFIGAIIDNFNSLKRKYEGEGYLDIFLTSNQKKYYNTLRKLSDKKPQKIVSRPKIRWRAAIFDFALSKEMEIAVMGAIGLNMVAMAIEHYHQTEVITHVLWVINLVFTGLFTLEAIVKLIGMGNQYFRLPWNVFDFCIVVLSILGFLLEDVLKSRFLTPTLLRVVRIFRIGRVLRLIRAAKGISRLLFALLISLPALFNICILLLIVMFIFSIMGMVSFTHVHHEGMLDEIVNFETFGRSMMLLFRLTTSAGWNDILEPLMKYCDTSEPDHDGLCSGTTIPALYLVSYIMVSSLIIRNMYIAVGLEGFNQAQEQKHVGITEDDFESFYMVWQRYDPDATQFIDYTLLTDLVDELDDPLRLRKPNNIKLQTLDIPLVSGDRVHCIDVLKELTTFTYKRLWGDVENTDEFGEIMDQMEDTFKKSFPTRVNEVVVTTTARREREFRAAVLIQRAFRNHQTAKWAELLKSFTIHETTV</sequence>
<dbReference type="InterPro" id="IPR005821">
    <property type="entry name" value="Ion_trans_dom"/>
</dbReference>
<dbReference type="InParanoid" id="C3ZQQ6"/>
<evidence type="ECO:0000256" key="5">
    <source>
        <dbReference type="ARBA" id="ARBA00022737"/>
    </source>
</evidence>
<keyword evidence="10" id="KW-0894">Sodium channel</keyword>
<keyword evidence="7 10" id="KW-0472">Membrane</keyword>
<dbReference type="PANTHER" id="PTHR10037">
    <property type="entry name" value="VOLTAGE-GATED CATION CHANNEL CALCIUM AND SODIUM"/>
    <property type="match status" value="1"/>
</dbReference>
<keyword evidence="8" id="KW-1015">Disulfide bond</keyword>
<feature type="transmembrane region" description="Helical" evidence="10">
    <location>
        <begin position="128"/>
        <end position="149"/>
    </location>
</feature>
<feature type="transmembrane region" description="Helical" evidence="10">
    <location>
        <begin position="1421"/>
        <end position="1454"/>
    </location>
</feature>
<feature type="transmembrane region" description="Helical" evidence="10">
    <location>
        <begin position="854"/>
        <end position="880"/>
    </location>
</feature>
<evidence type="ECO:0000256" key="2">
    <source>
        <dbReference type="ARBA" id="ARBA00022448"/>
    </source>
</evidence>
<dbReference type="GO" id="GO:0001518">
    <property type="term" value="C:voltage-gated sodium channel complex"/>
    <property type="evidence" value="ECO:0007669"/>
    <property type="project" value="UniProtKB-UniRule"/>
</dbReference>
<dbReference type="EMBL" id="GG666662">
    <property type="protein sequence ID" value="EEN45102.1"/>
    <property type="molecule type" value="Genomic_DNA"/>
</dbReference>
<feature type="transmembrane region" description="Helical" evidence="10">
    <location>
        <begin position="780"/>
        <end position="803"/>
    </location>
</feature>
<feature type="transmembrane region" description="Helical" evidence="10">
    <location>
        <begin position="391"/>
        <end position="417"/>
    </location>
</feature>
<dbReference type="STRING" id="7739.C3ZQQ6"/>
<dbReference type="InterPro" id="IPR044564">
    <property type="entry name" value="Na_chnl_inactivation_gate"/>
</dbReference>
<feature type="domain" description="Ion transport" evidence="11">
    <location>
        <begin position="1000"/>
        <end position="1251"/>
    </location>
</feature>
<evidence type="ECO:0000256" key="3">
    <source>
        <dbReference type="ARBA" id="ARBA00022475"/>
    </source>
</evidence>
<dbReference type="eggNOG" id="KOG2301">
    <property type="taxonomic scope" value="Eukaryota"/>
</dbReference>
<comment type="similarity">
    <text evidence="10">Belongs to the sodium channel (TC 1.A.1.10) family.</text>
</comment>
<accession>C3ZQQ6</accession>
<evidence type="ECO:0000256" key="4">
    <source>
        <dbReference type="ARBA" id="ARBA00022692"/>
    </source>
</evidence>
<feature type="transmembrane region" description="Helical" evidence="10">
    <location>
        <begin position="1035"/>
        <end position="1055"/>
    </location>
</feature>
<feature type="domain" description="Ion transport" evidence="11">
    <location>
        <begin position="655"/>
        <end position="887"/>
    </location>
</feature>
<keyword evidence="5" id="KW-0677">Repeat</keyword>
<feature type="domain" description="Ion transport" evidence="11">
    <location>
        <begin position="243"/>
        <end position="423"/>
    </location>
</feature>
<dbReference type="Gene3D" id="1.20.120.350">
    <property type="entry name" value="Voltage-gated potassium channels. Chain C"/>
    <property type="match status" value="4"/>
</dbReference>
<dbReference type="FunFam" id="1.10.287.70:FF:000217">
    <property type="entry name" value="Sodium channel protein"/>
    <property type="match status" value="1"/>
</dbReference>
<comment type="function">
    <text evidence="10">Mediates the voltage-dependent sodium ion permeability of excitable membranes. Assuming opened or closed conformations in response to the voltage difference across the membrane, the protein forms a sodium-selective channel through which Na(+) ions may pass in accordance with their electrochemical gradient.</text>
</comment>
<name>C3ZQQ6_BRAFL</name>